<evidence type="ECO:0000259" key="1">
    <source>
        <dbReference type="Pfam" id="PF18735"/>
    </source>
</evidence>
<dbReference type="RefSeq" id="WP_156278057.1">
    <property type="nucleotide sequence ID" value="NZ_BAABGI010000014.1"/>
</dbReference>
<sequence>MKWKLEQQEKKLDNLFDLVQNVEDEEQQAILSKFLCIRASGFVESSIRNLIAEFTDGSAPKQIQSYVGKETKYITNLRYDRLSKLLGTFDSSWKEELEEKISEEQKSALNTIVSNRNNIAHGENDAISYSLMFNYYSRIKEVVEILKNIVRK</sequence>
<dbReference type="AlphaFoldDB" id="A0A7K1LT57"/>
<dbReference type="InterPro" id="IPR041519">
    <property type="entry name" value="HEPN_RiboL-PSP"/>
</dbReference>
<proteinExistence type="predicted"/>
<gene>
    <name evidence="2" type="ORF">FLP08_15315</name>
</gene>
<dbReference type="EMBL" id="VJVW01000020">
    <property type="protein sequence ID" value="MUP43946.1"/>
    <property type="molecule type" value="Genomic_DNA"/>
</dbReference>
<reference evidence="2 3" key="1">
    <citation type="submission" date="2019-07" db="EMBL/GenBank/DDBJ databases">
        <title>Gramella aestuarii sp. nov., isolated from a tidal flat, and emended description of Gramella echinicola.</title>
        <authorList>
            <person name="Liu L."/>
        </authorList>
    </citation>
    <scope>NUCLEOTIDE SEQUENCE [LARGE SCALE GENOMIC DNA]</scope>
    <source>
        <strain evidence="2 3">BS12</strain>
    </source>
</reference>
<dbReference type="OrthoDB" id="1439400at2"/>
<accession>A0A7K1LT57</accession>
<protein>
    <recommendedName>
        <fullName evidence="1">RiboL-PSP-HEPN domain-containing protein</fullName>
    </recommendedName>
</protein>
<name>A0A7K1LT57_9FLAO</name>
<dbReference type="Proteomes" id="UP000460416">
    <property type="component" value="Unassembled WGS sequence"/>
</dbReference>
<evidence type="ECO:0000313" key="3">
    <source>
        <dbReference type="Proteomes" id="UP000460416"/>
    </source>
</evidence>
<keyword evidence="3" id="KW-1185">Reference proteome</keyword>
<evidence type="ECO:0000313" key="2">
    <source>
        <dbReference type="EMBL" id="MUP43946.1"/>
    </source>
</evidence>
<feature type="domain" description="RiboL-PSP-HEPN" evidence="1">
    <location>
        <begin position="6"/>
        <end position="150"/>
    </location>
</feature>
<organism evidence="2 3">
    <name type="scientific">Christiangramia aestuarii</name>
    <dbReference type="NCBI Taxonomy" id="1028746"/>
    <lineage>
        <taxon>Bacteria</taxon>
        <taxon>Pseudomonadati</taxon>
        <taxon>Bacteroidota</taxon>
        <taxon>Flavobacteriia</taxon>
        <taxon>Flavobacteriales</taxon>
        <taxon>Flavobacteriaceae</taxon>
        <taxon>Christiangramia</taxon>
    </lineage>
</organism>
<dbReference type="Pfam" id="PF18735">
    <property type="entry name" value="HEPN_RiboL-PSP"/>
    <property type="match status" value="1"/>
</dbReference>
<comment type="caution">
    <text evidence="2">The sequence shown here is derived from an EMBL/GenBank/DDBJ whole genome shotgun (WGS) entry which is preliminary data.</text>
</comment>